<protein>
    <submittedName>
        <fullName evidence="1">Uncharacterized protein</fullName>
    </submittedName>
</protein>
<evidence type="ECO:0000313" key="1">
    <source>
        <dbReference type="EMBL" id="BBP43462.1"/>
    </source>
</evidence>
<dbReference type="EMBL" id="AP021888">
    <property type="protein sequence ID" value="BBP43462.1"/>
    <property type="molecule type" value="Genomic_DNA"/>
</dbReference>
<dbReference type="AlphaFoldDB" id="A0A6F8PMX8"/>
<organism evidence="1 2">
    <name type="scientific">Thiosulfativibrio zosterae</name>
    <dbReference type="NCBI Taxonomy" id="2675053"/>
    <lineage>
        <taxon>Bacteria</taxon>
        <taxon>Pseudomonadati</taxon>
        <taxon>Pseudomonadota</taxon>
        <taxon>Gammaproteobacteria</taxon>
        <taxon>Thiotrichales</taxon>
        <taxon>Piscirickettsiaceae</taxon>
        <taxon>Thiosulfativibrio</taxon>
    </lineage>
</organism>
<name>A0A6F8PMX8_9GAMM</name>
<gene>
    <name evidence="1" type="ORF">THMIRHAT_12080</name>
</gene>
<accession>A0A6F8PMX8</accession>
<proteinExistence type="predicted"/>
<sequence>MGWIVKECEDEYDFENDKMNLESMSILYFENDEAMVIEVQVEDDDLEKLNTVYDLLYPGLMDDMESLMEKEIENPYGLKHFFPVSQIKGH</sequence>
<evidence type="ECO:0000313" key="2">
    <source>
        <dbReference type="Proteomes" id="UP000501466"/>
    </source>
</evidence>
<dbReference type="KEGG" id="tzo:THMIRHAT_12080"/>
<reference evidence="2" key="1">
    <citation type="submission" date="2019-11" db="EMBL/GenBank/DDBJ databases">
        <title>Isolation and characterization of two novel species in the genus Thiomicrorhabdus.</title>
        <authorList>
            <person name="Mochizuki J."/>
            <person name="Kojima H."/>
            <person name="Fukui M."/>
        </authorList>
    </citation>
    <scope>NUCLEOTIDE SEQUENCE [LARGE SCALE GENOMIC DNA]</scope>
    <source>
        <strain evidence="2">AkT22</strain>
    </source>
</reference>
<keyword evidence="2" id="KW-1185">Reference proteome</keyword>
<dbReference type="Proteomes" id="UP000501466">
    <property type="component" value="Chromosome"/>
</dbReference>